<dbReference type="Proteomes" id="UP000290365">
    <property type="component" value="Chromosome"/>
</dbReference>
<dbReference type="InterPro" id="IPR052036">
    <property type="entry name" value="Hydrolase/PRTase-associated"/>
</dbReference>
<dbReference type="Gene3D" id="3.30.1870.10">
    <property type="entry name" value="EreA-like, domain 2"/>
    <property type="match status" value="1"/>
</dbReference>
<dbReference type="InterPro" id="IPR007815">
    <property type="entry name" value="Emycin_Estase"/>
</dbReference>
<dbReference type="SUPFAM" id="SSF159501">
    <property type="entry name" value="EreA/ChaN-like"/>
    <property type="match status" value="1"/>
</dbReference>
<dbReference type="Pfam" id="PF05139">
    <property type="entry name" value="Erythro_esteras"/>
    <property type="match status" value="1"/>
</dbReference>
<dbReference type="PANTHER" id="PTHR31299:SF0">
    <property type="entry name" value="ESTERASE, PUTATIVE (AFU_ORTHOLOGUE AFUA_1G05850)-RELATED"/>
    <property type="match status" value="1"/>
</dbReference>
<keyword evidence="3" id="KW-1185">Reference proteome</keyword>
<evidence type="ECO:0000313" key="3">
    <source>
        <dbReference type="Proteomes" id="UP000290365"/>
    </source>
</evidence>
<dbReference type="EMBL" id="CP035758">
    <property type="protein sequence ID" value="QBD74857.1"/>
    <property type="molecule type" value="Genomic_DNA"/>
</dbReference>
<dbReference type="Gene3D" id="3.40.1660.10">
    <property type="entry name" value="EreA-like (biosynthetic domain)"/>
    <property type="match status" value="1"/>
</dbReference>
<dbReference type="PANTHER" id="PTHR31299">
    <property type="entry name" value="ESTERASE, PUTATIVE (AFU_ORTHOLOGUE AFUA_1G05850)-RELATED"/>
    <property type="match status" value="1"/>
</dbReference>
<reference evidence="2 3" key="1">
    <citation type="submission" date="2019-01" db="EMBL/GenBank/DDBJ databases">
        <title>Ktedonosporobacter rubrisoli SCAWS-G2.</title>
        <authorList>
            <person name="Huang Y."/>
            <person name="Yan B."/>
        </authorList>
    </citation>
    <scope>NUCLEOTIDE SEQUENCE [LARGE SCALE GENOMIC DNA]</scope>
    <source>
        <strain evidence="2 3">SCAWS-G2</strain>
    </source>
</reference>
<keyword evidence="1" id="KW-0732">Signal</keyword>
<sequence length="470" mass="52285">MHQLGAKNVLIRTLLLYICIGLLGTACATNGSNAQTKAQPSQTDLVSSWIKQHAYPLANTEPGGKLSDLSPVNQIIGDARVIGIGEATHNSHEFSTIKQRIFEDLVQNKGFTTFALEAGWGAGLLLDDYVLYGKGNLKEIMHNEFGEGGDQSPWIWNTQEYMNLLEWMRSYNASPAHQQKLRFMGDDASYPGPVVYARVEGYLQQHFPALATKVEQLYQGLHQDSGTNVSSYLLEHMQKIPLAERQRQAEQAQQAYDLLRQQESSFKADAERQQYSWILQGAHIIAESAKLYSFDYTKPNQNAQGMLYRDSEMAENIAWWNKQTGGKILLSAHNDHIAYKSFIPKFYPKVQGAFLHDLLGKGYLNIGSSFFEGSFNALDASGKAAKPQVFTLGGARPDSYEGVLGKVNISNYLLDLHAAPPQVSSWFRQARPVYDIGAAYQAGQDYSTGSLGDSFDIVLHIQHVTPSHLL</sequence>
<evidence type="ECO:0000313" key="2">
    <source>
        <dbReference type="EMBL" id="QBD74857.1"/>
    </source>
</evidence>
<dbReference type="PIRSF" id="PIRSF036794">
    <property type="entry name" value="UCP_erythr_ester"/>
    <property type="match status" value="1"/>
</dbReference>
<evidence type="ECO:0000256" key="1">
    <source>
        <dbReference type="SAM" id="SignalP"/>
    </source>
</evidence>
<dbReference type="OrthoDB" id="9810066at2"/>
<dbReference type="AlphaFoldDB" id="A0A4P6JIG2"/>
<dbReference type="InterPro" id="IPR014622">
    <property type="entry name" value="UCP036794_erythomycin"/>
</dbReference>
<proteinExistence type="predicted"/>
<dbReference type="GO" id="GO:0046677">
    <property type="term" value="P:response to antibiotic"/>
    <property type="evidence" value="ECO:0007669"/>
    <property type="project" value="InterPro"/>
</dbReference>
<dbReference type="Gene3D" id="1.20.1440.30">
    <property type="entry name" value="Biosynthetic Protein domain"/>
    <property type="match status" value="1"/>
</dbReference>
<organism evidence="2 3">
    <name type="scientific">Ktedonosporobacter rubrisoli</name>
    <dbReference type="NCBI Taxonomy" id="2509675"/>
    <lineage>
        <taxon>Bacteria</taxon>
        <taxon>Bacillati</taxon>
        <taxon>Chloroflexota</taxon>
        <taxon>Ktedonobacteria</taxon>
        <taxon>Ktedonobacterales</taxon>
        <taxon>Ktedonosporobacteraceae</taxon>
        <taxon>Ktedonosporobacter</taxon>
    </lineage>
</organism>
<dbReference type="PROSITE" id="PS51257">
    <property type="entry name" value="PROKAR_LIPOPROTEIN"/>
    <property type="match status" value="1"/>
</dbReference>
<dbReference type="CDD" id="cd14728">
    <property type="entry name" value="Ere-like"/>
    <property type="match status" value="1"/>
</dbReference>
<gene>
    <name evidence="2" type="ORF">EPA93_02145</name>
</gene>
<dbReference type="RefSeq" id="WP_129885456.1">
    <property type="nucleotide sequence ID" value="NZ_CP035758.1"/>
</dbReference>
<feature type="signal peptide" evidence="1">
    <location>
        <begin position="1"/>
        <end position="28"/>
    </location>
</feature>
<accession>A0A4P6JIG2</accession>
<feature type="chain" id="PRO_5020281309" evidence="1">
    <location>
        <begin position="29"/>
        <end position="470"/>
    </location>
</feature>
<protein>
    <submittedName>
        <fullName evidence="2">Erythromycin esterase family protein</fullName>
    </submittedName>
</protein>
<dbReference type="KEGG" id="kbs:EPA93_02145"/>
<name>A0A4P6JIG2_KTERU</name>